<dbReference type="AlphaFoldDB" id="A0A645HRN0"/>
<reference evidence="1" key="1">
    <citation type="submission" date="2019-08" db="EMBL/GenBank/DDBJ databases">
        <authorList>
            <person name="Kucharzyk K."/>
            <person name="Murdoch R.W."/>
            <person name="Higgins S."/>
            <person name="Loffler F."/>
        </authorList>
    </citation>
    <scope>NUCLEOTIDE SEQUENCE</scope>
</reference>
<evidence type="ECO:0000313" key="1">
    <source>
        <dbReference type="EMBL" id="MPN41708.1"/>
    </source>
</evidence>
<comment type="caution">
    <text evidence="1">The sequence shown here is derived from an EMBL/GenBank/DDBJ whole genome shotgun (WGS) entry which is preliminary data.</text>
</comment>
<accession>A0A645HRN0</accession>
<sequence>MAHNPKDIELVIVLYDIIFDIATIDVIVTNDLVNCFNVFMNTSTIVDILIF</sequence>
<proteinExistence type="predicted"/>
<name>A0A645HRN0_9ZZZZ</name>
<organism evidence="1">
    <name type="scientific">bioreactor metagenome</name>
    <dbReference type="NCBI Taxonomy" id="1076179"/>
    <lineage>
        <taxon>unclassified sequences</taxon>
        <taxon>metagenomes</taxon>
        <taxon>ecological metagenomes</taxon>
    </lineage>
</organism>
<protein>
    <submittedName>
        <fullName evidence="1">Uncharacterized protein</fullName>
    </submittedName>
</protein>
<dbReference type="EMBL" id="VSSQ01098939">
    <property type="protein sequence ID" value="MPN41708.1"/>
    <property type="molecule type" value="Genomic_DNA"/>
</dbReference>
<gene>
    <name evidence="1" type="ORF">SDC9_189263</name>
</gene>